<proteinExistence type="predicted"/>
<keyword evidence="1" id="KW-1133">Transmembrane helix</keyword>
<evidence type="ECO:0000313" key="3">
    <source>
        <dbReference type="Proteomes" id="UP001530315"/>
    </source>
</evidence>
<keyword evidence="1" id="KW-0812">Transmembrane</keyword>
<keyword evidence="3" id="KW-1185">Reference proteome</keyword>
<organism evidence="2 3">
    <name type="scientific">Stephanodiscus triporus</name>
    <dbReference type="NCBI Taxonomy" id="2934178"/>
    <lineage>
        <taxon>Eukaryota</taxon>
        <taxon>Sar</taxon>
        <taxon>Stramenopiles</taxon>
        <taxon>Ochrophyta</taxon>
        <taxon>Bacillariophyta</taxon>
        <taxon>Coscinodiscophyceae</taxon>
        <taxon>Thalassiosirophycidae</taxon>
        <taxon>Stephanodiscales</taxon>
        <taxon>Stephanodiscaceae</taxon>
        <taxon>Stephanodiscus</taxon>
    </lineage>
</organism>
<dbReference type="EMBL" id="JALLAZ020000118">
    <property type="protein sequence ID" value="KAL3803305.1"/>
    <property type="molecule type" value="Genomic_DNA"/>
</dbReference>
<dbReference type="Proteomes" id="UP001530315">
    <property type="component" value="Unassembled WGS sequence"/>
</dbReference>
<evidence type="ECO:0000256" key="1">
    <source>
        <dbReference type="SAM" id="Phobius"/>
    </source>
</evidence>
<evidence type="ECO:0000313" key="2">
    <source>
        <dbReference type="EMBL" id="KAL3803305.1"/>
    </source>
</evidence>
<protein>
    <submittedName>
        <fullName evidence="2">Uncharacterized protein</fullName>
    </submittedName>
</protein>
<accession>A0ABD3QSB3</accession>
<gene>
    <name evidence="2" type="ORF">ACHAW5_009765</name>
</gene>
<name>A0ABD3QSB3_9STRA</name>
<sequence length="235" mass="26305">MVDFQDDRITRTREFNSALAFLGLSRSRAGRNIFLVEGRPKPYASSTFTIVSNDYHGVVNVVPYLFDDQIILDNSYGIATSVTRDVLSTQDIVNGAILACVLAVGYSFLNGQSSSSSFVSWPSESKNRNGTIDIEKLAQGNDTDGNDRIFNADDWKEMSREENYILYKTKIRQRSNADNPPIRNIDKKENKLVLVALLALFVPIFSVEFFFALSRQFMCEIGMGGEIVQKLCAPS</sequence>
<comment type="caution">
    <text evidence="2">The sequence shown here is derived from an EMBL/GenBank/DDBJ whole genome shotgun (WGS) entry which is preliminary data.</text>
</comment>
<reference evidence="2 3" key="1">
    <citation type="submission" date="2024-10" db="EMBL/GenBank/DDBJ databases">
        <title>Updated reference genomes for cyclostephanoid diatoms.</title>
        <authorList>
            <person name="Roberts W.R."/>
            <person name="Alverson A.J."/>
        </authorList>
    </citation>
    <scope>NUCLEOTIDE SEQUENCE [LARGE SCALE GENOMIC DNA]</scope>
    <source>
        <strain evidence="2 3">AJA276-08</strain>
    </source>
</reference>
<feature type="transmembrane region" description="Helical" evidence="1">
    <location>
        <begin position="192"/>
        <end position="213"/>
    </location>
</feature>
<dbReference type="AlphaFoldDB" id="A0ABD3QSB3"/>
<keyword evidence="1" id="KW-0472">Membrane</keyword>